<feature type="transmembrane region" description="Helical" evidence="7">
    <location>
        <begin position="128"/>
        <end position="149"/>
    </location>
</feature>
<feature type="transmembrane region" description="Helical" evidence="7">
    <location>
        <begin position="351"/>
        <end position="371"/>
    </location>
</feature>
<accession>A0A8J3J3U8</accession>
<proteinExistence type="predicted"/>
<keyword evidence="6 7" id="KW-0472">Membrane</keyword>
<feature type="transmembrane region" description="Helical" evidence="7">
    <location>
        <begin position="155"/>
        <end position="177"/>
    </location>
</feature>
<dbReference type="SUPFAM" id="SSF103473">
    <property type="entry name" value="MFS general substrate transporter"/>
    <property type="match status" value="1"/>
</dbReference>
<evidence type="ECO:0000256" key="6">
    <source>
        <dbReference type="ARBA" id="ARBA00023136"/>
    </source>
</evidence>
<evidence type="ECO:0000256" key="3">
    <source>
        <dbReference type="ARBA" id="ARBA00022475"/>
    </source>
</evidence>
<keyword evidence="2" id="KW-0813">Transport</keyword>
<evidence type="ECO:0000256" key="2">
    <source>
        <dbReference type="ARBA" id="ARBA00022448"/>
    </source>
</evidence>
<feature type="transmembrane region" description="Helical" evidence="7">
    <location>
        <begin position="289"/>
        <end position="307"/>
    </location>
</feature>
<feature type="transmembrane region" description="Helical" evidence="7">
    <location>
        <begin position="189"/>
        <end position="209"/>
    </location>
</feature>
<comment type="subcellular location">
    <subcellularLocation>
        <location evidence="1">Cell membrane</location>
        <topology evidence="1">Multi-pass membrane protein</topology>
    </subcellularLocation>
</comment>
<protein>
    <submittedName>
        <fullName evidence="9">MFS transporter</fullName>
    </submittedName>
</protein>
<feature type="transmembrane region" description="Helical" evidence="7">
    <location>
        <begin position="383"/>
        <end position="406"/>
    </location>
</feature>
<comment type="caution">
    <text evidence="9">The sequence shown here is derived from an EMBL/GenBank/DDBJ whole genome shotgun (WGS) entry which is preliminary data.</text>
</comment>
<dbReference type="PANTHER" id="PTHR42718:SF46">
    <property type="entry name" value="BLR6921 PROTEIN"/>
    <property type="match status" value="1"/>
</dbReference>
<feature type="transmembrane region" description="Helical" evidence="7">
    <location>
        <begin position="68"/>
        <end position="87"/>
    </location>
</feature>
<dbReference type="EMBL" id="BOMB01000012">
    <property type="protein sequence ID" value="GID11447.1"/>
    <property type="molecule type" value="Genomic_DNA"/>
</dbReference>
<gene>
    <name evidence="9" type="ORF">Aru02nite_23360</name>
</gene>
<evidence type="ECO:0000313" key="9">
    <source>
        <dbReference type="EMBL" id="GID11447.1"/>
    </source>
</evidence>
<feature type="transmembrane region" description="Helical" evidence="7">
    <location>
        <begin position="38"/>
        <end position="56"/>
    </location>
</feature>
<feature type="transmembrane region" description="Helical" evidence="7">
    <location>
        <begin position="426"/>
        <end position="448"/>
    </location>
</feature>
<feature type="transmembrane region" description="Helical" evidence="7">
    <location>
        <begin position="93"/>
        <end position="116"/>
    </location>
</feature>
<dbReference type="AlphaFoldDB" id="A0A8J3J3U8"/>
<dbReference type="GO" id="GO:0005886">
    <property type="term" value="C:plasma membrane"/>
    <property type="evidence" value="ECO:0007669"/>
    <property type="project" value="UniProtKB-SubCell"/>
</dbReference>
<dbReference type="Proteomes" id="UP000612808">
    <property type="component" value="Unassembled WGS sequence"/>
</dbReference>
<dbReference type="InterPro" id="IPR020846">
    <property type="entry name" value="MFS_dom"/>
</dbReference>
<dbReference type="Gene3D" id="1.20.1720.10">
    <property type="entry name" value="Multidrug resistance protein D"/>
    <property type="match status" value="1"/>
</dbReference>
<keyword evidence="3" id="KW-1003">Cell membrane</keyword>
<feature type="transmembrane region" description="Helical" evidence="7">
    <location>
        <begin position="253"/>
        <end position="277"/>
    </location>
</feature>
<organism evidence="9 10">
    <name type="scientific">Actinocatenispora rupis</name>
    <dbReference type="NCBI Taxonomy" id="519421"/>
    <lineage>
        <taxon>Bacteria</taxon>
        <taxon>Bacillati</taxon>
        <taxon>Actinomycetota</taxon>
        <taxon>Actinomycetes</taxon>
        <taxon>Micromonosporales</taxon>
        <taxon>Micromonosporaceae</taxon>
        <taxon>Actinocatenispora</taxon>
    </lineage>
</organism>
<evidence type="ECO:0000256" key="7">
    <source>
        <dbReference type="SAM" id="Phobius"/>
    </source>
</evidence>
<evidence type="ECO:0000256" key="5">
    <source>
        <dbReference type="ARBA" id="ARBA00022989"/>
    </source>
</evidence>
<dbReference type="CDD" id="cd17321">
    <property type="entry name" value="MFS_MMR_MDR_like"/>
    <property type="match status" value="1"/>
</dbReference>
<sequence>MSLIVLCVGMLMIVLDATVVNVALPAIQDSLGFTQAGLAWVVNAYLIAFGGLLLLAGRLGDLLSRRGVFVAGLAVFTAASVACGLAQNQAMLVAARFVQGVGGAMTSAVILGMIVTMFPGPREQARAIGVYSFVAAAGGSVGLLAGGVLTQLTSWHWIFFINIPIGLVTGIAAVRVLPADDRSRARTGLDLPGAILITAALMVGVGTIVTPTGRYALPLAGAAVLLLAGFLVREATARNPLVPLPIFRSGTVSGANAVQALTMAGMFGVFFLGALYVQHLLGYDALGTGLAFLPTTTIIGILSLRYAERFITRFGARTVLVPGLVLIAAGLALFARVPVHGSYATDVLPTMLLIGTGIGVSGPALATLAMSGATTEDAGLASGLVNTTTQVGSALGLAVLATLSAVRTHVAEAAGTPHPDALAAGYRLAFWCAAGLVVLAIGLALVTLRPRRAAATAPAEQPEYATAGL</sequence>
<feature type="domain" description="Major facilitator superfamily (MFS) profile" evidence="8">
    <location>
        <begin position="2"/>
        <end position="452"/>
    </location>
</feature>
<keyword evidence="4 7" id="KW-0812">Transmembrane</keyword>
<dbReference type="PRINTS" id="PR01036">
    <property type="entry name" value="TCRTETB"/>
</dbReference>
<keyword evidence="5 7" id="KW-1133">Transmembrane helix</keyword>
<dbReference type="Pfam" id="PF07690">
    <property type="entry name" value="MFS_1"/>
    <property type="match status" value="1"/>
</dbReference>
<dbReference type="InterPro" id="IPR036259">
    <property type="entry name" value="MFS_trans_sf"/>
</dbReference>
<keyword evidence="10" id="KW-1185">Reference proteome</keyword>
<dbReference type="PROSITE" id="PS50850">
    <property type="entry name" value="MFS"/>
    <property type="match status" value="1"/>
</dbReference>
<evidence type="ECO:0000313" key="10">
    <source>
        <dbReference type="Proteomes" id="UP000612808"/>
    </source>
</evidence>
<reference evidence="9" key="1">
    <citation type="submission" date="2021-01" db="EMBL/GenBank/DDBJ databases">
        <title>Whole genome shotgun sequence of Actinocatenispora rupis NBRC 107355.</title>
        <authorList>
            <person name="Komaki H."/>
            <person name="Tamura T."/>
        </authorList>
    </citation>
    <scope>NUCLEOTIDE SEQUENCE</scope>
    <source>
        <strain evidence="9">NBRC 107355</strain>
    </source>
</reference>
<dbReference type="Gene3D" id="1.20.1250.20">
    <property type="entry name" value="MFS general substrate transporter like domains"/>
    <property type="match status" value="1"/>
</dbReference>
<dbReference type="GO" id="GO:0022857">
    <property type="term" value="F:transmembrane transporter activity"/>
    <property type="evidence" value="ECO:0007669"/>
    <property type="project" value="InterPro"/>
</dbReference>
<feature type="transmembrane region" description="Helical" evidence="7">
    <location>
        <begin position="215"/>
        <end position="232"/>
    </location>
</feature>
<dbReference type="PANTHER" id="PTHR42718">
    <property type="entry name" value="MAJOR FACILITATOR SUPERFAMILY MULTIDRUG TRANSPORTER MFSC"/>
    <property type="match status" value="1"/>
</dbReference>
<evidence type="ECO:0000256" key="1">
    <source>
        <dbReference type="ARBA" id="ARBA00004651"/>
    </source>
</evidence>
<name>A0A8J3J3U8_9ACTN</name>
<feature type="transmembrane region" description="Helical" evidence="7">
    <location>
        <begin position="319"/>
        <end position="339"/>
    </location>
</feature>
<evidence type="ECO:0000256" key="4">
    <source>
        <dbReference type="ARBA" id="ARBA00022692"/>
    </source>
</evidence>
<dbReference type="InterPro" id="IPR011701">
    <property type="entry name" value="MFS"/>
</dbReference>
<evidence type="ECO:0000259" key="8">
    <source>
        <dbReference type="PROSITE" id="PS50850"/>
    </source>
</evidence>